<name>A0A7X8TN48_9VIBR</name>
<keyword evidence="3" id="KW-1185">Reference proteome</keyword>
<gene>
    <name evidence="2" type="ORF">HGP28_02750</name>
</gene>
<dbReference type="RefSeq" id="WP_168834908.1">
    <property type="nucleotide sequence ID" value="NZ_JABAIK010000002.1"/>
</dbReference>
<dbReference type="EMBL" id="JABAIK010000002">
    <property type="protein sequence ID" value="NLS11808.1"/>
    <property type="molecule type" value="Genomic_DNA"/>
</dbReference>
<evidence type="ECO:0000313" key="3">
    <source>
        <dbReference type="Proteomes" id="UP000535589"/>
    </source>
</evidence>
<dbReference type="Pfam" id="PF16967">
    <property type="entry name" value="TcfC"/>
    <property type="match status" value="1"/>
</dbReference>
<evidence type="ECO:0000313" key="2">
    <source>
        <dbReference type="EMBL" id="NLS11808.1"/>
    </source>
</evidence>
<dbReference type="InterPro" id="IPR032636">
    <property type="entry name" value="Pilus_assem_E-set-like_dom"/>
</dbReference>
<organism evidence="2 3">
    <name type="scientific">Vibrio agarilyticus</name>
    <dbReference type="NCBI Taxonomy" id="2726741"/>
    <lineage>
        <taxon>Bacteria</taxon>
        <taxon>Pseudomonadati</taxon>
        <taxon>Pseudomonadota</taxon>
        <taxon>Gammaproteobacteria</taxon>
        <taxon>Vibrionales</taxon>
        <taxon>Vibrionaceae</taxon>
        <taxon>Vibrio</taxon>
    </lineage>
</organism>
<accession>A0A7X8TN48</accession>
<comment type="caution">
    <text evidence="2">The sequence shown here is derived from an EMBL/GenBank/DDBJ whole genome shotgun (WGS) entry which is preliminary data.</text>
</comment>
<dbReference type="Proteomes" id="UP000535589">
    <property type="component" value="Unassembled WGS sequence"/>
</dbReference>
<protein>
    <recommendedName>
        <fullName evidence="1">Pilus assembly protein E-set like domain-containing protein</fullName>
    </recommendedName>
</protein>
<dbReference type="AlphaFoldDB" id="A0A7X8TN48"/>
<feature type="domain" description="Pilus assembly protein E-set like" evidence="1">
    <location>
        <begin position="269"/>
        <end position="331"/>
    </location>
</feature>
<sequence>MKKITKILASLSLGYMAAATSNEIPEEFADLFVESEHQVEITIAGDKKGHTVDAIVTYDTFKLLDVDAIKSDFRTYLKKKNIKEQYIDIVVNQLLSGVESDSDCVSTDDACIPQNSSDLVSYYYDHDNKNLIMYASSEAFDFTRTLKEYHSSYQERNALVNNTNLYIYANDDNSSFIWSNDTTLGLTRGHVQLDTQYHHGDNELDASNARYNYAWSNYNFSVGYSDELADQRINSTDFLFYGTQARGYSALFSSSDKLLVKDGYSQQFVNFYSPQEGQLEVLRNGKLLFTDIARQGHNRISYSELPQGVYAVTLKVKQADNVILEETIQVVNKNNVSLAIDDYDFVLKGGLLELDPLYRDTIEYNTDNKWFTEAAVTYRASEKSVIGGVLGSDFNSLRLAFGGQYYLNEDVTLDYLTSQSSAGAKYYQGNLIYGPIVFSASDYKASGVDYTYRYVPFQLPSASTYEMDYSDALYGIYDKKEYSIGYSTKIFEGRGYANLYHAEVQLDDDVMKSNNLSLSWDRTMFGGIFGINATYNLNSGESDSFTTNFSWRYEFDDTYSARTAVAMDQDGFSFAQQELTARKVADDYSVTTTVATKMESYGADPWTNELLVSASGSNDYLQYNGFGYVSTGEQYSVSGTLRGTQIVTNDEFVATKNDGKAFIKVTPQWSSIPTEDAAIAYSIYKDGEARHTGEVGAKSAFITSLPVYSDVTVDLDTEYTDVEVDVSSIEHFTMPGTYLKVNSRVTPLRSQVFILNDIDGQYVENVSCVGDGCKSVEPVTEGGIYRVVYRENDSFHLASGDSTCVFNPEKFGNKYVQSYCLEGLTQTSQDLSLNTSHEEKTVYDGLKYMGVYQSTEVTLKILERLKELGIASRYVQIDDQLYVYVEQHDTHSIAQVAVLEELNDHVTHAHFKPENMFSVTKL</sequence>
<evidence type="ECO:0000259" key="1">
    <source>
        <dbReference type="Pfam" id="PF16967"/>
    </source>
</evidence>
<reference evidence="2 3" key="1">
    <citation type="submission" date="2020-04" db="EMBL/GenBank/DDBJ databases">
        <title>Vibrio sp. SM6, a novel species isolated from seawater.</title>
        <authorList>
            <person name="Wang X."/>
        </authorList>
    </citation>
    <scope>NUCLEOTIDE SEQUENCE [LARGE SCALE GENOMIC DNA]</scope>
    <source>
        <strain evidence="2 3">SM6</strain>
    </source>
</reference>
<proteinExistence type="predicted"/>